<comment type="similarity">
    <text evidence="2">Belongs to the TMEM256 family.</text>
</comment>
<evidence type="ECO:0000256" key="2">
    <source>
        <dbReference type="ARBA" id="ARBA00006208"/>
    </source>
</evidence>
<gene>
    <name evidence="7" type="ORF">AMK59_8407</name>
</gene>
<name>A0A0T6AUL6_9SCAR</name>
<feature type="transmembrane region" description="Helical" evidence="6">
    <location>
        <begin position="151"/>
        <end position="167"/>
    </location>
</feature>
<evidence type="ECO:0000313" key="7">
    <source>
        <dbReference type="EMBL" id="KRT78581.1"/>
    </source>
</evidence>
<sequence length="168" mass="18540">MTFSNAFNYILYDNPLSQTVIGVTKSTVEMIKPTKEITPTTIKVITERIPLYKQVAEHGPFIRIAGIMGASAVALGAYGAHRKYPKDRVDELKPIFETANRFHFFHTLALLGVPFSRNPKISAMLFICGTGLFTGACYYRAFTGKDTYGKLAPVGGTLLIIAWLSMVV</sequence>
<comment type="subcellular location">
    <subcellularLocation>
        <location evidence="1">Membrane</location>
        <topology evidence="1">Multi-pass membrane protein</topology>
    </subcellularLocation>
</comment>
<evidence type="ECO:0000256" key="5">
    <source>
        <dbReference type="ARBA" id="ARBA00023136"/>
    </source>
</evidence>
<dbReference type="GO" id="GO:0016020">
    <property type="term" value="C:membrane"/>
    <property type="evidence" value="ECO:0007669"/>
    <property type="project" value="UniProtKB-SubCell"/>
</dbReference>
<evidence type="ECO:0000256" key="1">
    <source>
        <dbReference type="ARBA" id="ARBA00004141"/>
    </source>
</evidence>
<dbReference type="PANTHER" id="PTHR43461">
    <property type="entry name" value="TRANSMEMBRANE PROTEIN 256"/>
    <property type="match status" value="1"/>
</dbReference>
<evidence type="ECO:0000256" key="4">
    <source>
        <dbReference type="ARBA" id="ARBA00022989"/>
    </source>
</evidence>
<evidence type="ECO:0000256" key="3">
    <source>
        <dbReference type="ARBA" id="ARBA00022692"/>
    </source>
</evidence>
<organism evidence="7 8">
    <name type="scientific">Oryctes borbonicus</name>
    <dbReference type="NCBI Taxonomy" id="1629725"/>
    <lineage>
        <taxon>Eukaryota</taxon>
        <taxon>Metazoa</taxon>
        <taxon>Ecdysozoa</taxon>
        <taxon>Arthropoda</taxon>
        <taxon>Hexapoda</taxon>
        <taxon>Insecta</taxon>
        <taxon>Pterygota</taxon>
        <taxon>Neoptera</taxon>
        <taxon>Endopterygota</taxon>
        <taxon>Coleoptera</taxon>
        <taxon>Polyphaga</taxon>
        <taxon>Scarabaeiformia</taxon>
        <taxon>Scarabaeidae</taxon>
        <taxon>Dynastinae</taxon>
        <taxon>Oryctes</taxon>
    </lineage>
</organism>
<dbReference type="OrthoDB" id="269173at2759"/>
<keyword evidence="3 6" id="KW-0812">Transmembrane</keyword>
<proteinExistence type="inferred from homology"/>
<keyword evidence="4 6" id="KW-1133">Transmembrane helix</keyword>
<dbReference type="Pfam" id="PF04241">
    <property type="entry name" value="DUF423"/>
    <property type="match status" value="1"/>
</dbReference>
<protein>
    <recommendedName>
        <fullName evidence="9">Transmembrane protein 256 homolog</fullName>
    </recommendedName>
</protein>
<evidence type="ECO:0000313" key="8">
    <source>
        <dbReference type="Proteomes" id="UP000051574"/>
    </source>
</evidence>
<comment type="caution">
    <text evidence="7">The sequence shown here is derived from an EMBL/GenBank/DDBJ whole genome shotgun (WGS) entry which is preliminary data.</text>
</comment>
<reference evidence="7 8" key="1">
    <citation type="submission" date="2015-09" db="EMBL/GenBank/DDBJ databases">
        <title>Draft genome of the scarab beetle Oryctes borbonicus.</title>
        <authorList>
            <person name="Meyer J.M."/>
            <person name="Markov G.V."/>
            <person name="Baskaran P."/>
            <person name="Herrmann M."/>
            <person name="Sommer R.J."/>
            <person name="Roedelsperger C."/>
        </authorList>
    </citation>
    <scope>NUCLEOTIDE SEQUENCE [LARGE SCALE GENOMIC DNA]</scope>
    <source>
        <strain evidence="7">OB123</strain>
        <tissue evidence="7">Whole animal</tissue>
    </source>
</reference>
<keyword evidence="8" id="KW-1185">Reference proteome</keyword>
<dbReference type="Proteomes" id="UP000051574">
    <property type="component" value="Unassembled WGS sequence"/>
</dbReference>
<dbReference type="AlphaFoldDB" id="A0A0T6AUL6"/>
<evidence type="ECO:0000256" key="6">
    <source>
        <dbReference type="SAM" id="Phobius"/>
    </source>
</evidence>
<feature type="transmembrane region" description="Helical" evidence="6">
    <location>
        <begin position="60"/>
        <end position="78"/>
    </location>
</feature>
<dbReference type="InterPro" id="IPR006696">
    <property type="entry name" value="DUF423"/>
</dbReference>
<dbReference type="EMBL" id="LJIG01022814">
    <property type="protein sequence ID" value="KRT78581.1"/>
    <property type="molecule type" value="Genomic_DNA"/>
</dbReference>
<keyword evidence="5 6" id="KW-0472">Membrane</keyword>
<evidence type="ECO:0008006" key="9">
    <source>
        <dbReference type="Google" id="ProtNLM"/>
    </source>
</evidence>
<dbReference type="PANTHER" id="PTHR43461:SF1">
    <property type="entry name" value="TRANSMEMBRANE PROTEIN 256"/>
    <property type="match status" value="1"/>
</dbReference>
<feature type="transmembrane region" description="Helical" evidence="6">
    <location>
        <begin position="121"/>
        <end position="139"/>
    </location>
</feature>
<accession>A0A0T6AUL6</accession>